<dbReference type="EMBL" id="KE345517">
    <property type="protein sequence ID" value="EXC05120.1"/>
    <property type="molecule type" value="Genomic_DNA"/>
</dbReference>
<keyword evidence="2" id="KW-1185">Reference proteome</keyword>
<dbReference type="PANTHER" id="PTHR33240:SF15">
    <property type="entry name" value="GAG-PRO-LIKE PROTEIN"/>
    <property type="match status" value="1"/>
</dbReference>
<dbReference type="CDD" id="cd00303">
    <property type="entry name" value="retropepsin_like"/>
    <property type="match status" value="1"/>
</dbReference>
<evidence type="ECO:0000313" key="2">
    <source>
        <dbReference type="Proteomes" id="UP000030645"/>
    </source>
</evidence>
<dbReference type="Proteomes" id="UP000030645">
    <property type="component" value="Unassembled WGS sequence"/>
</dbReference>
<gene>
    <name evidence="1" type="ORF">L484_011910</name>
</gene>
<protein>
    <submittedName>
        <fullName evidence="1">Uncharacterized protein</fullName>
    </submittedName>
</protein>
<sequence>MIGNHTVCRILVDNRSSVDLLYSDCLEKMGIQKEQLENSSRPLYVFTGDSVISQGTIRLPITTGEKPQ</sequence>
<name>W9RRN0_9ROSA</name>
<reference evidence="2" key="1">
    <citation type="submission" date="2013-01" db="EMBL/GenBank/DDBJ databases">
        <title>Draft Genome Sequence of a Mulberry Tree, Morus notabilis C.K. Schneid.</title>
        <authorList>
            <person name="He N."/>
            <person name="Zhao S."/>
        </authorList>
    </citation>
    <scope>NUCLEOTIDE SEQUENCE</scope>
</reference>
<organism evidence="1 2">
    <name type="scientific">Morus notabilis</name>
    <dbReference type="NCBI Taxonomy" id="981085"/>
    <lineage>
        <taxon>Eukaryota</taxon>
        <taxon>Viridiplantae</taxon>
        <taxon>Streptophyta</taxon>
        <taxon>Embryophyta</taxon>
        <taxon>Tracheophyta</taxon>
        <taxon>Spermatophyta</taxon>
        <taxon>Magnoliopsida</taxon>
        <taxon>eudicotyledons</taxon>
        <taxon>Gunneridae</taxon>
        <taxon>Pentapetalae</taxon>
        <taxon>rosids</taxon>
        <taxon>fabids</taxon>
        <taxon>Rosales</taxon>
        <taxon>Moraceae</taxon>
        <taxon>Moreae</taxon>
        <taxon>Morus</taxon>
    </lineage>
</organism>
<accession>W9RRN0</accession>
<dbReference type="PANTHER" id="PTHR33240">
    <property type="entry name" value="OS08G0508500 PROTEIN"/>
    <property type="match status" value="1"/>
</dbReference>
<evidence type="ECO:0000313" key="1">
    <source>
        <dbReference type="EMBL" id="EXC05120.1"/>
    </source>
</evidence>
<dbReference type="AlphaFoldDB" id="W9RRN0"/>
<proteinExistence type="predicted"/>